<feature type="compositionally biased region" description="Basic residues" evidence="1">
    <location>
        <begin position="66"/>
        <end position="76"/>
    </location>
</feature>
<proteinExistence type="predicted"/>
<name>A0ABQ7GEN8_DUNSA</name>
<sequence>MDREVLLLHYTGIFTTKNCMGRMSGVTASSLLFSPPNPCGLLCYKSSNQQPCHEMHPKQNESSSQRQRHPNQNRITTHRHLSSLSRFVCTVQDVSGQAQSDKIQYVSSSYQCRQRAGKQHTLAPLQTCSCLRYC</sequence>
<reference evidence="2" key="1">
    <citation type="submission" date="2017-08" db="EMBL/GenBank/DDBJ databases">
        <authorList>
            <person name="Polle J.E."/>
            <person name="Barry K."/>
            <person name="Cushman J."/>
            <person name="Schmutz J."/>
            <person name="Tran D."/>
            <person name="Hathwaick L.T."/>
            <person name="Yim W.C."/>
            <person name="Jenkins J."/>
            <person name="Mckie-Krisberg Z.M."/>
            <person name="Prochnik S."/>
            <person name="Lindquist E."/>
            <person name="Dockter R.B."/>
            <person name="Adam C."/>
            <person name="Molina H."/>
            <person name="Bunkerborg J."/>
            <person name="Jin E."/>
            <person name="Buchheim M."/>
            <person name="Magnuson J."/>
        </authorList>
    </citation>
    <scope>NUCLEOTIDE SEQUENCE</scope>
    <source>
        <strain evidence="2">CCAP 19/18</strain>
    </source>
</reference>
<evidence type="ECO:0008006" key="4">
    <source>
        <dbReference type="Google" id="ProtNLM"/>
    </source>
</evidence>
<comment type="caution">
    <text evidence="2">The sequence shown here is derived from an EMBL/GenBank/DDBJ whole genome shotgun (WGS) entry which is preliminary data.</text>
</comment>
<evidence type="ECO:0000313" key="2">
    <source>
        <dbReference type="EMBL" id="KAF5833077.1"/>
    </source>
</evidence>
<protein>
    <recommendedName>
        <fullName evidence="4">Encoded protein</fullName>
    </recommendedName>
</protein>
<dbReference type="Proteomes" id="UP000815325">
    <property type="component" value="Unassembled WGS sequence"/>
</dbReference>
<evidence type="ECO:0000256" key="1">
    <source>
        <dbReference type="SAM" id="MobiDB-lite"/>
    </source>
</evidence>
<dbReference type="EMBL" id="MU069831">
    <property type="protein sequence ID" value="KAF5833077.1"/>
    <property type="molecule type" value="Genomic_DNA"/>
</dbReference>
<feature type="region of interest" description="Disordered" evidence="1">
    <location>
        <begin position="50"/>
        <end position="76"/>
    </location>
</feature>
<keyword evidence="3" id="KW-1185">Reference proteome</keyword>
<accession>A0ABQ7GEN8</accession>
<organism evidence="2 3">
    <name type="scientific">Dunaliella salina</name>
    <name type="common">Green alga</name>
    <name type="synonym">Protococcus salinus</name>
    <dbReference type="NCBI Taxonomy" id="3046"/>
    <lineage>
        <taxon>Eukaryota</taxon>
        <taxon>Viridiplantae</taxon>
        <taxon>Chlorophyta</taxon>
        <taxon>core chlorophytes</taxon>
        <taxon>Chlorophyceae</taxon>
        <taxon>CS clade</taxon>
        <taxon>Chlamydomonadales</taxon>
        <taxon>Dunaliellaceae</taxon>
        <taxon>Dunaliella</taxon>
    </lineage>
</organism>
<evidence type="ECO:0000313" key="3">
    <source>
        <dbReference type="Proteomes" id="UP000815325"/>
    </source>
</evidence>
<gene>
    <name evidence="2" type="ORF">DUNSADRAFT_10696</name>
</gene>